<protein>
    <submittedName>
        <fullName evidence="1">Uncharacterized protein</fullName>
    </submittedName>
</protein>
<evidence type="ECO:0000313" key="2">
    <source>
        <dbReference type="Proteomes" id="UP000221376"/>
    </source>
</evidence>
<evidence type="ECO:0000313" key="1">
    <source>
        <dbReference type="EMBL" id="AME18064.1"/>
    </source>
</evidence>
<organism evidence="1 2">
    <name type="scientific">Pseudomonas phage AAT-1</name>
    <dbReference type="NCBI Taxonomy" id="1775248"/>
    <lineage>
        <taxon>Viruses</taxon>
        <taxon>Duplodnaviria</taxon>
        <taxon>Heunggongvirae</taxon>
        <taxon>Uroviricota</taxon>
        <taxon>Caudoviricetes</taxon>
        <taxon>Mesyanzhinovviridae</taxon>
        <taxon>Bradleyvirinae</taxon>
        <taxon>Pamexvirus</taxon>
        <taxon>Pamexvirus AAT1</taxon>
    </lineage>
</organism>
<proteinExistence type="predicted"/>
<name>A0A125SA68_9CAUD</name>
<dbReference type="EMBL" id="KU204984">
    <property type="protein sequence ID" value="AME18064.1"/>
    <property type="molecule type" value="Genomic_DNA"/>
</dbReference>
<dbReference type="Proteomes" id="UP000221376">
    <property type="component" value="Segment"/>
</dbReference>
<sequence length="99" mass="10205">MSDNTEKKDGGLSADELLAILTGKCLHEVQLGRITGLLGLVALQAGGSVELRLDGLKELDGRGIAIAIDERAGTATVQLTDKGLGDEVTPTHDAPSALQ</sequence>
<keyword evidence="2" id="KW-1185">Reference proteome</keyword>
<gene>
    <name evidence="1" type="ORF">AAT1_02038</name>
</gene>
<reference evidence="1" key="1">
    <citation type="submission" date="2016-06" db="EMBL/GenBank/DDBJ databases">
        <title>Complete Genome Sequence of Pseudomonas aeruginosa Phage AAT-1.</title>
        <authorList>
            <person name="Andrade-Dominguez A."/>
            <person name="Kolter R."/>
        </authorList>
    </citation>
    <scope>NUCLEOTIDE SEQUENCE [LARGE SCALE GENOMIC DNA]</scope>
</reference>
<accession>A0A125SA68</accession>